<protein>
    <recommendedName>
        <fullName evidence="12">Odorant receptor</fullName>
    </recommendedName>
</protein>
<feature type="transmembrane region" description="Helical" evidence="12">
    <location>
        <begin position="250"/>
        <end position="271"/>
    </location>
</feature>
<evidence type="ECO:0000256" key="9">
    <source>
        <dbReference type="ARBA" id="ARBA00037764"/>
    </source>
</evidence>
<keyword evidence="7 12" id="KW-0675">Receptor</keyword>
<evidence type="ECO:0000256" key="6">
    <source>
        <dbReference type="ARBA" id="ARBA00023136"/>
    </source>
</evidence>
<evidence type="ECO:0000256" key="5">
    <source>
        <dbReference type="ARBA" id="ARBA00022989"/>
    </source>
</evidence>
<feature type="transmembrane region" description="Helical" evidence="12">
    <location>
        <begin position="283"/>
        <end position="304"/>
    </location>
</feature>
<proteinExistence type="evidence at transcript level"/>
<keyword evidence="3 12" id="KW-0812">Transmembrane</keyword>
<evidence type="ECO:0000313" key="13">
    <source>
        <dbReference type="EMBL" id="QGW50715.1"/>
    </source>
</evidence>
<comment type="subunit">
    <text evidence="11">Interacts with Orco. Complexes exist early in the endomembrane system in olfactory sensory neurons (OSNs), coupling these complexes to the conserved ciliary trafficking pathway.</text>
</comment>
<dbReference type="PANTHER" id="PTHR21137:SF37">
    <property type="entry name" value="ODORANT RECEPTOR 46A, ISOFORM B-RELATED"/>
    <property type="match status" value="1"/>
</dbReference>
<feature type="transmembrane region" description="Helical" evidence="12">
    <location>
        <begin position="348"/>
        <end position="372"/>
    </location>
</feature>
<feature type="transmembrane region" description="Helical" evidence="12">
    <location>
        <begin position="113"/>
        <end position="133"/>
    </location>
</feature>
<name>A0A7D0P9S6_9DIPT</name>
<dbReference type="GO" id="GO:0005549">
    <property type="term" value="F:odorant binding"/>
    <property type="evidence" value="ECO:0007669"/>
    <property type="project" value="InterPro"/>
</dbReference>
<evidence type="ECO:0000256" key="4">
    <source>
        <dbReference type="ARBA" id="ARBA00022725"/>
    </source>
</evidence>
<keyword evidence="5 12" id="KW-1133">Transmembrane helix</keyword>
<dbReference type="GO" id="GO:0007165">
    <property type="term" value="P:signal transduction"/>
    <property type="evidence" value="ECO:0007669"/>
    <property type="project" value="UniProtKB-KW"/>
</dbReference>
<dbReference type="InterPro" id="IPR004117">
    <property type="entry name" value="7tm6_olfct_rcpt"/>
</dbReference>
<sequence length="380" mass="43783">MDVAETFKIPFKVLKFFGLWHQKSTSWRYRISSFVFIFLFLHPLTYDILELTDLISIVLTHIGAGIKTLFFMYRLHDIIKLTESLDNLLQMCKHNENTNIKARVNFGLRAFKMYWFSGITASLLSGVVPIYYRKEHILPFKMYTPFDYKSNDFIFASIAIWQVVINVIGCSIDISIHMQSVIFMCYAAGLLEDLSIRLSQITSTVQSNAVNPTKSFSKKEIQKYYNCELLQCIRIHLKVKEFLSNIQKNFSSIIMMQGLSTSVILCTTVFVLSMKSPLKEPAIFIKLSSYLIPMMIETFLPCYFGNDVMIASLKLSEGLFHSNWIDIDDKFKTAMKIFIENTKKPLKILAFGIFVVNLSTFTSIFNLAYTFYAVLGSVNK</sequence>
<evidence type="ECO:0000256" key="12">
    <source>
        <dbReference type="RuleBase" id="RU351113"/>
    </source>
</evidence>
<dbReference type="GO" id="GO:0004984">
    <property type="term" value="F:olfactory receptor activity"/>
    <property type="evidence" value="ECO:0007669"/>
    <property type="project" value="InterPro"/>
</dbReference>
<dbReference type="Pfam" id="PF02949">
    <property type="entry name" value="7tm_6"/>
    <property type="match status" value="1"/>
</dbReference>
<dbReference type="GO" id="GO:0005886">
    <property type="term" value="C:plasma membrane"/>
    <property type="evidence" value="ECO:0007669"/>
    <property type="project" value="UniProtKB-SubCell"/>
</dbReference>
<reference evidence="13" key="1">
    <citation type="submission" date="2019-07" db="EMBL/GenBank/DDBJ databases">
        <title>Identification and Expression Pattern of Chemosensory Genes from the Transcriptome of the Propsilocerus akamusi.</title>
        <authorList>
            <person name="Yan C."/>
            <person name="Pan L."/>
        </authorList>
    </citation>
    <scope>NUCLEOTIDE SEQUENCE</scope>
</reference>
<dbReference type="AlphaFoldDB" id="A0A7D0P9S6"/>
<keyword evidence="6 12" id="KW-0472">Membrane</keyword>
<feature type="transmembrane region" description="Helical" evidence="12">
    <location>
        <begin position="54"/>
        <end position="73"/>
    </location>
</feature>
<keyword evidence="8 12" id="KW-0807">Transducer</keyword>
<evidence type="ECO:0000256" key="8">
    <source>
        <dbReference type="ARBA" id="ARBA00023224"/>
    </source>
</evidence>
<keyword evidence="2 12" id="KW-0716">Sensory transduction</keyword>
<comment type="subcellular location">
    <subcellularLocation>
        <location evidence="12">Cell membrane</location>
        <topology evidence="12">Multi-pass membrane protein</topology>
    </subcellularLocation>
    <subcellularLocation>
        <location evidence="1">Membrane</location>
        <topology evidence="1">Multi-pass membrane protein</topology>
    </subcellularLocation>
</comment>
<evidence type="ECO:0000256" key="10">
    <source>
        <dbReference type="ARBA" id="ARBA00037946"/>
    </source>
</evidence>
<evidence type="ECO:0000256" key="11">
    <source>
        <dbReference type="ARBA" id="ARBA00038679"/>
    </source>
</evidence>
<evidence type="ECO:0000256" key="7">
    <source>
        <dbReference type="ARBA" id="ARBA00023170"/>
    </source>
</evidence>
<comment type="similarity">
    <text evidence="10">Belongs to the insect chemoreceptor superfamily. Heteromeric odorant receptor channel (TC 1.A.69) family. Or2a subfamily.</text>
</comment>
<feature type="transmembrane region" description="Helical" evidence="12">
    <location>
        <begin position="29"/>
        <end position="48"/>
    </location>
</feature>
<organism evidence="13">
    <name type="scientific">Propsilocerus akamusi</name>
    <dbReference type="NCBI Taxonomy" id="903466"/>
    <lineage>
        <taxon>Eukaryota</taxon>
        <taxon>Metazoa</taxon>
        <taxon>Ecdysozoa</taxon>
        <taxon>Arthropoda</taxon>
        <taxon>Hexapoda</taxon>
        <taxon>Insecta</taxon>
        <taxon>Pterygota</taxon>
        <taxon>Neoptera</taxon>
        <taxon>Endopterygota</taxon>
        <taxon>Diptera</taxon>
        <taxon>Nematocera</taxon>
        <taxon>Chironomoidea</taxon>
        <taxon>Chironomidae</taxon>
        <taxon>Propsilocerus</taxon>
    </lineage>
</organism>
<comment type="function">
    <text evidence="9">Odorant receptor which mediates acceptance or avoidance behavior, depending on its substrates. The odorant receptor repertoire encodes a large collection of odor stimuli that vary widely in identity, intensity, and duration. May form a complex with Orco to form odorant-sensing units, providing sensitive and prolonged odorant signaling and calcium permeability.</text>
</comment>
<dbReference type="PANTHER" id="PTHR21137">
    <property type="entry name" value="ODORANT RECEPTOR"/>
    <property type="match status" value="1"/>
</dbReference>
<keyword evidence="4 12" id="KW-0552">Olfaction</keyword>
<dbReference type="EMBL" id="MN133042">
    <property type="protein sequence ID" value="QGW50715.1"/>
    <property type="molecule type" value="mRNA"/>
</dbReference>
<accession>A0A7D0P9S6</accession>
<feature type="transmembrane region" description="Helical" evidence="12">
    <location>
        <begin position="153"/>
        <end position="174"/>
    </location>
</feature>
<evidence type="ECO:0000256" key="3">
    <source>
        <dbReference type="ARBA" id="ARBA00022692"/>
    </source>
</evidence>
<evidence type="ECO:0000256" key="1">
    <source>
        <dbReference type="ARBA" id="ARBA00004141"/>
    </source>
</evidence>
<evidence type="ECO:0000256" key="2">
    <source>
        <dbReference type="ARBA" id="ARBA00022606"/>
    </source>
</evidence>